<evidence type="ECO:0000313" key="1">
    <source>
        <dbReference type="EMBL" id="MBU5483471.1"/>
    </source>
</evidence>
<dbReference type="RefSeq" id="WP_216437849.1">
    <property type="nucleotide sequence ID" value="NZ_JAHLQF010000001.1"/>
</dbReference>
<keyword evidence="2" id="KW-1185">Reference proteome</keyword>
<sequence length="242" mass="28455">MDYKLNLVVGEPIDFYGICTIYQPTLKDIMKFGIDKYEKLLIPYKITKEIFTINNNISDFDLLRTKIKNGDSEEYIDVLSLFIQSLKFFCKIEEKEISINAYDNSFVFNNDLNKSINRENFEEFCKIILEVNGTEKIKIEKSPMFSSERQKQIWELSQKGRAKSSKKDSINFATIVNIVKFGMDSLISKDIIKNMTIWEINNAYENIMKKERYRENLDICLVAGNENNELDLIHWSIKMKLD</sequence>
<name>A0ABS6EE38_9CLOT</name>
<protein>
    <submittedName>
        <fullName evidence="1">Uncharacterized protein</fullName>
    </submittedName>
</protein>
<organism evidence="1 2">
    <name type="scientific">Clostridium mobile</name>
    <dbReference type="NCBI Taxonomy" id="2841512"/>
    <lineage>
        <taxon>Bacteria</taxon>
        <taxon>Bacillati</taxon>
        <taxon>Bacillota</taxon>
        <taxon>Clostridia</taxon>
        <taxon>Eubacteriales</taxon>
        <taxon>Clostridiaceae</taxon>
        <taxon>Clostridium</taxon>
    </lineage>
</organism>
<gene>
    <name evidence="1" type="ORF">KQI86_03960</name>
</gene>
<evidence type="ECO:0000313" key="2">
    <source>
        <dbReference type="Proteomes" id="UP000726170"/>
    </source>
</evidence>
<accession>A0ABS6EE38</accession>
<dbReference type="EMBL" id="JAHLQF010000001">
    <property type="protein sequence ID" value="MBU5483471.1"/>
    <property type="molecule type" value="Genomic_DNA"/>
</dbReference>
<reference evidence="1 2" key="1">
    <citation type="submission" date="2021-06" db="EMBL/GenBank/DDBJ databases">
        <authorList>
            <person name="Sun Q."/>
            <person name="Li D."/>
        </authorList>
    </citation>
    <scope>NUCLEOTIDE SEQUENCE [LARGE SCALE GENOMIC DNA]</scope>
    <source>
        <strain evidence="1 2">MSJ-11</strain>
    </source>
</reference>
<comment type="caution">
    <text evidence="1">The sequence shown here is derived from an EMBL/GenBank/DDBJ whole genome shotgun (WGS) entry which is preliminary data.</text>
</comment>
<proteinExistence type="predicted"/>
<dbReference type="Proteomes" id="UP000726170">
    <property type="component" value="Unassembled WGS sequence"/>
</dbReference>